<dbReference type="Pfam" id="PF13091">
    <property type="entry name" value="PLDc_2"/>
    <property type="match status" value="1"/>
</dbReference>
<evidence type="ECO:0000313" key="2">
    <source>
        <dbReference type="EMBL" id="MCK0538228.1"/>
    </source>
</evidence>
<dbReference type="Proteomes" id="UP001165524">
    <property type="component" value="Unassembled WGS sequence"/>
</dbReference>
<protein>
    <submittedName>
        <fullName evidence="2">Phospholipase D family protein</fullName>
    </submittedName>
</protein>
<sequence>MMPFVIRSLAVFVALLLGLSTLHGCRSLPAGMSVATPPRALEGAELLIDYTGVRRSDGERQIQQHIFDEIFQLVDQAQQLIVLDMFLYNDFQGEPPELHRALSAELTQRLLARKAAVPGLRIIVITDPFNILYGGMAAPHLDALRAAGVDVVVTDLTALPDSNPSWSALWRLCCQWFGNSDSGGWLPNPVGPGKVTLRTYLSLLNFKANHRKTIVVDHGDSWAAVVASANPHDGSSAHGNVALRFTGPAALDLLETELAVVRFSAPDIPLDDFPAPLAAAEAAPQAAASLRIVTEGRIGAALLTAVEQTRAGDRIYIDVFYFSHRPLLKALLDAADRGVALRVLLDPNKDAFGRQKNGVPNRQLASALHRGGVPVRWCNTSGEQCHAKLMLVLRQSGDAELLLGSANFTRRNLNDLNLETNVQLRAPLAHPLIQKAEEMFQRRWHNTDEVTYSLEYAAYADESTLRYWLYRFMEGTGWSSF</sequence>
<reference evidence="2" key="1">
    <citation type="submission" date="2022-04" db="EMBL/GenBank/DDBJ databases">
        <title>Alcanivorax sp. CY1518 draft genome sequence.</title>
        <authorList>
            <person name="Zhao G."/>
            <person name="An M."/>
        </authorList>
    </citation>
    <scope>NUCLEOTIDE SEQUENCE</scope>
    <source>
        <strain evidence="2">CY1518</strain>
    </source>
</reference>
<dbReference type="PANTHER" id="PTHR21248:SF22">
    <property type="entry name" value="PHOSPHOLIPASE D"/>
    <property type="match status" value="1"/>
</dbReference>
<gene>
    <name evidence="2" type="ORF">MU846_10955</name>
</gene>
<evidence type="ECO:0000313" key="3">
    <source>
        <dbReference type="Proteomes" id="UP001165524"/>
    </source>
</evidence>
<accession>A0ABT0E8R2</accession>
<organism evidence="2 3">
    <name type="scientific">Alcanivorax quisquiliarum</name>
    <dbReference type="NCBI Taxonomy" id="2933565"/>
    <lineage>
        <taxon>Bacteria</taxon>
        <taxon>Pseudomonadati</taxon>
        <taxon>Pseudomonadota</taxon>
        <taxon>Gammaproteobacteria</taxon>
        <taxon>Oceanospirillales</taxon>
        <taxon>Alcanivoracaceae</taxon>
        <taxon>Alcanivorax</taxon>
    </lineage>
</organism>
<keyword evidence="3" id="KW-1185">Reference proteome</keyword>
<dbReference type="SUPFAM" id="SSF56024">
    <property type="entry name" value="Phospholipase D/nuclease"/>
    <property type="match status" value="2"/>
</dbReference>
<dbReference type="CDD" id="cd09129">
    <property type="entry name" value="PLDc_unchar2_1"/>
    <property type="match status" value="1"/>
</dbReference>
<dbReference type="PANTHER" id="PTHR21248">
    <property type="entry name" value="CARDIOLIPIN SYNTHASE"/>
    <property type="match status" value="1"/>
</dbReference>
<dbReference type="Gene3D" id="3.30.870.10">
    <property type="entry name" value="Endonuclease Chain A"/>
    <property type="match status" value="2"/>
</dbReference>
<dbReference type="PROSITE" id="PS50035">
    <property type="entry name" value="PLD"/>
    <property type="match status" value="1"/>
</dbReference>
<dbReference type="InterPro" id="IPR025202">
    <property type="entry name" value="PLD-like_dom"/>
</dbReference>
<name>A0ABT0E8R2_9GAMM</name>
<dbReference type="RefSeq" id="WP_246952652.1">
    <property type="nucleotide sequence ID" value="NZ_JALKII010000007.1"/>
</dbReference>
<dbReference type="EMBL" id="JALKII010000007">
    <property type="protein sequence ID" value="MCK0538228.1"/>
    <property type="molecule type" value="Genomic_DNA"/>
</dbReference>
<proteinExistence type="predicted"/>
<dbReference type="CDD" id="cd09130">
    <property type="entry name" value="PLDc_unchar2_2"/>
    <property type="match status" value="1"/>
</dbReference>
<evidence type="ECO:0000259" key="1">
    <source>
        <dbReference type="PROSITE" id="PS50035"/>
    </source>
</evidence>
<dbReference type="InterPro" id="IPR001736">
    <property type="entry name" value="PLipase_D/transphosphatidylase"/>
</dbReference>
<feature type="domain" description="PLD phosphodiesterase" evidence="1">
    <location>
        <begin position="205"/>
        <end position="235"/>
    </location>
</feature>
<comment type="caution">
    <text evidence="2">The sequence shown here is derived from an EMBL/GenBank/DDBJ whole genome shotgun (WGS) entry which is preliminary data.</text>
</comment>